<dbReference type="InterPro" id="IPR031827">
    <property type="entry name" value="DUF4746"/>
</dbReference>
<dbReference type="Pfam" id="PF15928">
    <property type="entry name" value="DUF4746"/>
    <property type="match status" value="1"/>
</dbReference>
<evidence type="ECO:0000259" key="3">
    <source>
        <dbReference type="Pfam" id="PF15928"/>
    </source>
</evidence>
<organism evidence="4 5">
    <name type="scientific">Habropoda laboriosa</name>
    <dbReference type="NCBI Taxonomy" id="597456"/>
    <lineage>
        <taxon>Eukaryota</taxon>
        <taxon>Metazoa</taxon>
        <taxon>Ecdysozoa</taxon>
        <taxon>Arthropoda</taxon>
        <taxon>Hexapoda</taxon>
        <taxon>Insecta</taxon>
        <taxon>Pterygota</taxon>
        <taxon>Neoptera</taxon>
        <taxon>Endopterygota</taxon>
        <taxon>Hymenoptera</taxon>
        <taxon>Apocrita</taxon>
        <taxon>Aculeata</taxon>
        <taxon>Apoidea</taxon>
        <taxon>Anthophila</taxon>
        <taxon>Apidae</taxon>
        <taxon>Habropoda</taxon>
    </lineage>
</organism>
<dbReference type="SUPFAM" id="SSF52833">
    <property type="entry name" value="Thioredoxin-like"/>
    <property type="match status" value="1"/>
</dbReference>
<feature type="region of interest" description="Disordered" evidence="1">
    <location>
        <begin position="491"/>
        <end position="530"/>
    </location>
</feature>
<feature type="compositionally biased region" description="Acidic residues" evidence="1">
    <location>
        <begin position="491"/>
        <end position="517"/>
    </location>
</feature>
<dbReference type="OrthoDB" id="10263751at2759"/>
<dbReference type="InterPro" id="IPR036249">
    <property type="entry name" value="Thioredoxin-like_sf"/>
</dbReference>
<evidence type="ECO:0000313" key="4">
    <source>
        <dbReference type="EMBL" id="KOC70902.1"/>
    </source>
</evidence>
<dbReference type="STRING" id="597456.A0A0L7RIX8"/>
<dbReference type="AlphaFoldDB" id="A0A0L7RIX8"/>
<feature type="domain" description="DUF4746" evidence="3">
    <location>
        <begin position="341"/>
        <end position="491"/>
    </location>
</feature>
<evidence type="ECO:0000259" key="2">
    <source>
        <dbReference type="Pfam" id="PF00085"/>
    </source>
</evidence>
<gene>
    <name evidence="4" type="ORF">WH47_02168</name>
</gene>
<keyword evidence="5" id="KW-1185">Reference proteome</keyword>
<dbReference type="PANTHER" id="PTHR46135">
    <property type="entry name" value="NME/NM23 FAMILY MEMBER 8"/>
    <property type="match status" value="1"/>
</dbReference>
<dbReference type="InterPro" id="IPR013766">
    <property type="entry name" value="Thioredoxin_domain"/>
</dbReference>
<dbReference type="Proteomes" id="UP000053825">
    <property type="component" value="Unassembled WGS sequence"/>
</dbReference>
<dbReference type="Pfam" id="PF00085">
    <property type="entry name" value="Thioredoxin"/>
    <property type="match status" value="1"/>
</dbReference>
<evidence type="ECO:0000313" key="5">
    <source>
        <dbReference type="Proteomes" id="UP000053825"/>
    </source>
</evidence>
<dbReference type="PANTHER" id="PTHR46135:SF3">
    <property type="entry name" value="NME_NM23 FAMILY MEMBER 8"/>
    <property type="match status" value="1"/>
</dbReference>
<dbReference type="InterPro" id="IPR051766">
    <property type="entry name" value="TXND_domain-containing"/>
</dbReference>
<dbReference type="Gene3D" id="3.40.30.10">
    <property type="entry name" value="Glutaredoxin"/>
    <property type="match status" value="1"/>
</dbReference>
<proteinExistence type="predicted"/>
<name>A0A0L7RIX8_9HYME</name>
<evidence type="ECO:0000256" key="1">
    <source>
        <dbReference type="SAM" id="MobiDB-lite"/>
    </source>
</evidence>
<reference evidence="4 5" key="1">
    <citation type="submission" date="2015-07" db="EMBL/GenBank/DDBJ databases">
        <title>The genome of Habropoda laboriosa.</title>
        <authorList>
            <person name="Pan H."/>
            <person name="Kapheim K."/>
        </authorList>
    </citation>
    <scope>NUCLEOTIDE SEQUENCE [LARGE SCALE GENOMIC DNA]</scope>
    <source>
        <strain evidence="4">0110345459</strain>
    </source>
</reference>
<feature type="domain" description="Thioredoxin" evidence="2">
    <location>
        <begin position="13"/>
        <end position="105"/>
    </location>
</feature>
<sequence length="530" mass="61921">MGKKEATALQIEVETEEDWEQLKTRKGLILADVYSQWCGPCIAMVPMLRSVKMEIGGDLITYAIVKNNNIADLERFRGRSEPVWMFIQNGKMVNLLFGANCPQLRKLLTKEIKRVQNEEEAEMCLEVSTRTPEEEVWWQEKEAVRLAIEEHARAKEEAERREKYEAFPAQMMFELSEETALVFYPWVFTDEEGRYRDKFQSPPYVELVNTLFKQNFDVLEELRVYLTEEMIEKMFVESDVEITRELVTGFTDGRTIAMRLKGRRPHADWPVPYPFECPKGTKRCPTRQINDVEEYLVHLITSTTPLIQENIPPPPSDSTFMERYVFVHEPDPEDEEDFARIHPAIWVPPQGRSKVHVYTTLFSNYMELVHPYEEPVPPPPFCAFKFYFSKFDVVRDTCALFSDAVEYFGAFEFDKPPIARRIASTPEDFERKAKYQTGNEVFVIILRRVSDDAFLSFASIGPYFVQEDDEKSQAMIDEYFPEGAEDIILEEFDESDEEEESYEAEEAEEEESEDEKDGEQADTWGTYTFV</sequence>
<accession>A0A0L7RIX8</accession>
<dbReference type="EMBL" id="KQ414582">
    <property type="protein sequence ID" value="KOC70902.1"/>
    <property type="molecule type" value="Genomic_DNA"/>
</dbReference>
<protein>
    <submittedName>
        <fullName evidence="4">Thioredoxin domain-containing protein 3 like protein</fullName>
    </submittedName>
</protein>